<dbReference type="Proteomes" id="UP000049578">
    <property type="component" value="Unassembled WGS sequence"/>
</dbReference>
<dbReference type="Pfam" id="PF13472">
    <property type="entry name" value="Lipase_GDSL_2"/>
    <property type="match status" value="1"/>
</dbReference>
<comment type="caution">
    <text evidence="2">The sequence shown here is derived from an EMBL/GenBank/DDBJ whole genome shotgun (WGS) entry which is preliminary data.</text>
</comment>
<feature type="domain" description="SGNH hydrolase-type esterase" evidence="1">
    <location>
        <begin position="48"/>
        <end position="195"/>
    </location>
</feature>
<protein>
    <submittedName>
        <fullName evidence="2">Lipase</fullName>
    </submittedName>
</protein>
<keyword evidence="3" id="KW-1185">Reference proteome</keyword>
<dbReference type="InterPro" id="IPR036514">
    <property type="entry name" value="SGNH_hydro_sf"/>
</dbReference>
<reference evidence="2 3" key="1">
    <citation type="submission" date="2015-08" db="EMBL/GenBank/DDBJ databases">
        <title>Genome sequence of Streptococcus phocae subsp. phocae ATCC 51973T isolated from liver specimen obtained from seal.</title>
        <authorList>
            <person name="Avendano-Herrera R."/>
        </authorList>
    </citation>
    <scope>NUCLEOTIDE SEQUENCE [LARGE SCALE GENOMIC DNA]</scope>
    <source>
        <strain evidence="2 3">ATCC 51973</strain>
    </source>
</reference>
<name>A0A0P6STV0_9STRE</name>
<dbReference type="GO" id="GO:0004622">
    <property type="term" value="F:phosphatidylcholine lysophospholipase activity"/>
    <property type="evidence" value="ECO:0007669"/>
    <property type="project" value="TreeGrafter"/>
</dbReference>
<dbReference type="SUPFAM" id="SSF52266">
    <property type="entry name" value="SGNH hydrolase"/>
    <property type="match status" value="1"/>
</dbReference>
<dbReference type="EMBL" id="LHQM01000003">
    <property type="protein sequence ID" value="KPJ23257.1"/>
    <property type="molecule type" value="Genomic_DNA"/>
</dbReference>
<evidence type="ECO:0000259" key="1">
    <source>
        <dbReference type="Pfam" id="PF13472"/>
    </source>
</evidence>
<accession>A0A0P6STV0</accession>
<dbReference type="InterPro" id="IPR013830">
    <property type="entry name" value="SGNH_hydro"/>
</dbReference>
<gene>
    <name evidence="2" type="ORF">AKK44_00380</name>
</gene>
<dbReference type="RefSeq" id="WP_054278149.1">
    <property type="nucleotide sequence ID" value="NZ_LHQM01000003.1"/>
</dbReference>
<dbReference type="STRING" id="119224.AKK44_00380"/>
<proteinExistence type="predicted"/>
<dbReference type="PATRIC" id="fig|119224.3.peg.803"/>
<sequence>MLEVISEELRQYHYKKLAEYEQKNARASKGGIVFTGDSLIEFYPLTKYFGTKLPLHNRGIAGTDSQWLYDHCDTQVNALEPDQVFILIGCNDIGLGFELSHIVKTIVDLINRIRSHSIYTTIHLLSLLPVSKNPQYQQTVKLRTNEVIDAINQELAMIPAVDFIDLNSMLKDENGGLADHYTLDGLHLNGLAYEIISKRLRQSFSTLG</sequence>
<organism evidence="2 3">
    <name type="scientific">Streptococcus phocae</name>
    <dbReference type="NCBI Taxonomy" id="119224"/>
    <lineage>
        <taxon>Bacteria</taxon>
        <taxon>Bacillati</taxon>
        <taxon>Bacillota</taxon>
        <taxon>Bacilli</taxon>
        <taxon>Lactobacillales</taxon>
        <taxon>Streptococcaceae</taxon>
        <taxon>Streptococcus</taxon>
    </lineage>
</organism>
<dbReference type="Gene3D" id="3.40.50.1110">
    <property type="entry name" value="SGNH hydrolase"/>
    <property type="match status" value="1"/>
</dbReference>
<evidence type="ECO:0000313" key="3">
    <source>
        <dbReference type="Proteomes" id="UP000049578"/>
    </source>
</evidence>
<dbReference type="CDD" id="cd01841">
    <property type="entry name" value="NnaC_like"/>
    <property type="match status" value="1"/>
</dbReference>
<dbReference type="PANTHER" id="PTHR30383:SF5">
    <property type="entry name" value="SGNH HYDROLASE-TYPE ESTERASE DOMAIN-CONTAINING PROTEIN"/>
    <property type="match status" value="1"/>
</dbReference>
<dbReference type="InterPro" id="IPR051532">
    <property type="entry name" value="Ester_Hydrolysis_Enzymes"/>
</dbReference>
<dbReference type="PANTHER" id="PTHR30383">
    <property type="entry name" value="THIOESTERASE 1/PROTEASE 1/LYSOPHOSPHOLIPASE L1"/>
    <property type="match status" value="1"/>
</dbReference>
<dbReference type="AlphaFoldDB" id="A0A0P6STV0"/>
<evidence type="ECO:0000313" key="2">
    <source>
        <dbReference type="EMBL" id="KPJ23257.1"/>
    </source>
</evidence>